<gene>
    <name evidence="2" type="ORF">NDU88_000543</name>
</gene>
<keyword evidence="3" id="KW-1185">Reference proteome</keyword>
<dbReference type="Proteomes" id="UP001066276">
    <property type="component" value="Chromosome 3_1"/>
</dbReference>
<dbReference type="EMBL" id="JANPWB010000005">
    <property type="protein sequence ID" value="KAJ1183729.1"/>
    <property type="molecule type" value="Genomic_DNA"/>
</dbReference>
<evidence type="ECO:0000313" key="3">
    <source>
        <dbReference type="Proteomes" id="UP001066276"/>
    </source>
</evidence>
<evidence type="ECO:0000256" key="1">
    <source>
        <dbReference type="SAM" id="MobiDB-lite"/>
    </source>
</evidence>
<feature type="region of interest" description="Disordered" evidence="1">
    <location>
        <begin position="37"/>
        <end position="59"/>
    </location>
</feature>
<name>A0AAV7U6M3_PLEWA</name>
<dbReference type="AlphaFoldDB" id="A0AAV7U6M3"/>
<sequence length="83" mass="8848">MNVEASSFVAHWPWEPQHPYFQDPCYRVLAVRGACSGPAGRAADAPSPTVAPSRPPSLHRPMAQLVMGVNAPDGRGITSHSSL</sequence>
<comment type="caution">
    <text evidence="2">The sequence shown here is derived from an EMBL/GenBank/DDBJ whole genome shotgun (WGS) entry which is preliminary data.</text>
</comment>
<reference evidence="2" key="1">
    <citation type="journal article" date="2022" name="bioRxiv">
        <title>Sequencing and chromosome-scale assembly of the giantPleurodeles waltlgenome.</title>
        <authorList>
            <person name="Brown T."/>
            <person name="Elewa A."/>
            <person name="Iarovenko S."/>
            <person name="Subramanian E."/>
            <person name="Araus A.J."/>
            <person name="Petzold A."/>
            <person name="Susuki M."/>
            <person name="Suzuki K.-i.T."/>
            <person name="Hayashi T."/>
            <person name="Toyoda A."/>
            <person name="Oliveira C."/>
            <person name="Osipova E."/>
            <person name="Leigh N.D."/>
            <person name="Simon A."/>
            <person name="Yun M.H."/>
        </authorList>
    </citation>
    <scope>NUCLEOTIDE SEQUENCE</scope>
    <source>
        <strain evidence="2">20211129_DDA</strain>
        <tissue evidence="2">Liver</tissue>
    </source>
</reference>
<protein>
    <submittedName>
        <fullName evidence="2">Uncharacterized protein</fullName>
    </submittedName>
</protein>
<proteinExistence type="predicted"/>
<organism evidence="2 3">
    <name type="scientific">Pleurodeles waltl</name>
    <name type="common">Iberian ribbed newt</name>
    <dbReference type="NCBI Taxonomy" id="8319"/>
    <lineage>
        <taxon>Eukaryota</taxon>
        <taxon>Metazoa</taxon>
        <taxon>Chordata</taxon>
        <taxon>Craniata</taxon>
        <taxon>Vertebrata</taxon>
        <taxon>Euteleostomi</taxon>
        <taxon>Amphibia</taxon>
        <taxon>Batrachia</taxon>
        <taxon>Caudata</taxon>
        <taxon>Salamandroidea</taxon>
        <taxon>Salamandridae</taxon>
        <taxon>Pleurodelinae</taxon>
        <taxon>Pleurodeles</taxon>
    </lineage>
</organism>
<evidence type="ECO:0000313" key="2">
    <source>
        <dbReference type="EMBL" id="KAJ1183729.1"/>
    </source>
</evidence>
<accession>A0AAV7U6M3</accession>